<sequence>MEPTARAGLFRVLLALSCATLALAGSSFPGRRGRGGGQHQQQQQVKMPPVTRTWHMTSVSDCSLERCQQICEEHYGATKLDVTGRCDGDGCNCEYREPCRQMPCYQSCLRTKRGKLNLKANCIRHECFCKWDNYCEASTCEALCLRDHKGKEGVRGLCVGEDCSCRWN</sequence>
<evidence type="ECO:0000313" key="3">
    <source>
        <dbReference type="EMBL" id="JAP75831.1"/>
    </source>
</evidence>
<protein>
    <submittedName>
        <fullName evidence="3">Glycine rich superfamily member</fullName>
    </submittedName>
</protein>
<dbReference type="AlphaFoldDB" id="A0A131YD28"/>
<proteinExistence type="predicted"/>
<organism evidence="3">
    <name type="scientific">Rhipicephalus appendiculatus</name>
    <name type="common">Brown ear tick</name>
    <dbReference type="NCBI Taxonomy" id="34631"/>
    <lineage>
        <taxon>Eukaryota</taxon>
        <taxon>Metazoa</taxon>
        <taxon>Ecdysozoa</taxon>
        <taxon>Arthropoda</taxon>
        <taxon>Chelicerata</taxon>
        <taxon>Arachnida</taxon>
        <taxon>Acari</taxon>
        <taxon>Parasitiformes</taxon>
        <taxon>Ixodida</taxon>
        <taxon>Ixodoidea</taxon>
        <taxon>Ixodidae</taxon>
        <taxon>Rhipicephalinae</taxon>
        <taxon>Rhipicephalus</taxon>
        <taxon>Rhipicephalus</taxon>
    </lineage>
</organism>
<evidence type="ECO:0000256" key="1">
    <source>
        <dbReference type="SAM" id="MobiDB-lite"/>
    </source>
</evidence>
<dbReference type="EMBL" id="GEDV01012726">
    <property type="protein sequence ID" value="JAP75831.1"/>
    <property type="molecule type" value="Transcribed_RNA"/>
</dbReference>
<name>A0A131YD28_RHIAP</name>
<keyword evidence="2" id="KW-0732">Signal</keyword>
<reference evidence="3" key="1">
    <citation type="journal article" date="2016" name="Ticks Tick Borne Dis.">
        <title>De novo assembly and annotation of the salivary gland transcriptome of Rhipicephalus appendiculatus male and female ticks during blood feeding.</title>
        <authorList>
            <person name="de Castro M.H."/>
            <person name="de Klerk D."/>
            <person name="Pienaar R."/>
            <person name="Latif A.A."/>
            <person name="Rees D.J."/>
            <person name="Mans B.J."/>
        </authorList>
    </citation>
    <scope>NUCLEOTIDE SEQUENCE</scope>
    <source>
        <tissue evidence="3">Salivary glands</tissue>
    </source>
</reference>
<feature type="signal peptide" evidence="2">
    <location>
        <begin position="1"/>
        <end position="24"/>
    </location>
</feature>
<feature type="region of interest" description="Disordered" evidence="1">
    <location>
        <begin position="29"/>
        <end position="48"/>
    </location>
</feature>
<feature type="chain" id="PRO_5007284677" evidence="2">
    <location>
        <begin position="25"/>
        <end position="168"/>
    </location>
</feature>
<accession>A0A131YD28</accession>
<evidence type="ECO:0000256" key="2">
    <source>
        <dbReference type="SAM" id="SignalP"/>
    </source>
</evidence>